<protein>
    <submittedName>
        <fullName evidence="1">Membrane protein insertion efficiency factor YidD</fullName>
    </submittedName>
</protein>
<dbReference type="Proteomes" id="UP000826212">
    <property type="component" value="Chromosome"/>
</dbReference>
<accession>A0AC61NJW3</accession>
<proteinExistence type="predicted"/>
<reference evidence="1" key="1">
    <citation type="submission" date="2021-08" db="EMBL/GenBank/DDBJ databases">
        <title>Novel anaerobic bacterium isolated from sea squirt in East Sea, Republic of Korea.</title>
        <authorList>
            <person name="Nguyen T.H."/>
            <person name="Li Z."/>
            <person name="Lee Y.-J."/>
            <person name="Ko J."/>
            <person name="Kim S.-G."/>
        </authorList>
    </citation>
    <scope>NUCLEOTIDE SEQUENCE</scope>
    <source>
        <strain evidence="1">KCTC 25031</strain>
    </source>
</reference>
<keyword evidence="2" id="KW-1185">Reference proteome</keyword>
<organism evidence="1 2">
    <name type="scientific">Halosquirtibacter laminarini</name>
    <dbReference type="NCBI Taxonomy" id="3374600"/>
    <lineage>
        <taxon>Bacteria</taxon>
        <taxon>Pseudomonadati</taxon>
        <taxon>Bacteroidota</taxon>
        <taxon>Bacteroidia</taxon>
        <taxon>Marinilabiliales</taxon>
        <taxon>Prolixibacteraceae</taxon>
        <taxon>Halosquirtibacter</taxon>
    </lineage>
</organism>
<evidence type="ECO:0000313" key="1">
    <source>
        <dbReference type="EMBL" id="QZE16026.1"/>
    </source>
</evidence>
<name>A0AC61NJW3_9BACT</name>
<dbReference type="EMBL" id="CP081303">
    <property type="protein sequence ID" value="QZE16026.1"/>
    <property type="molecule type" value="Genomic_DNA"/>
</dbReference>
<sequence>MESFIKIVRNFAIKVLKLPIFFYRSVISPMTPPSCRHTPTCSVYALEALSKHGPIKGLYLTIKRLSKCHPWGTHGYDPVPPVNKRK</sequence>
<evidence type="ECO:0000313" key="2">
    <source>
        <dbReference type="Proteomes" id="UP000826212"/>
    </source>
</evidence>
<gene>
    <name evidence="1" type="primary">yidD</name>
    <name evidence="1" type="ORF">K4L44_16700</name>
</gene>